<dbReference type="Pfam" id="PF12395">
    <property type="entry name" value="DUF3658"/>
    <property type="match status" value="1"/>
</dbReference>
<dbReference type="RefSeq" id="WP_008428327.1">
    <property type="nucleotide sequence ID" value="NZ_AEPB01000006.1"/>
</dbReference>
<evidence type="ECO:0000259" key="1">
    <source>
        <dbReference type="Pfam" id="PF08874"/>
    </source>
</evidence>
<evidence type="ECO:0000313" key="4">
    <source>
        <dbReference type="Proteomes" id="UP000003052"/>
    </source>
</evidence>
<dbReference type="InterPro" id="IPR022123">
    <property type="entry name" value="DUF3658"/>
</dbReference>
<dbReference type="eggNOG" id="ENOG502ZC22">
    <property type="taxonomic scope" value="Bacteria"/>
</dbReference>
<dbReference type="Proteomes" id="UP000003052">
    <property type="component" value="Unassembled WGS sequence"/>
</dbReference>
<evidence type="ECO:0008006" key="5">
    <source>
        <dbReference type="Google" id="ProtNLM"/>
    </source>
</evidence>
<dbReference type="OrthoDB" id="343110at2"/>
<accession>E7RD27</accession>
<sequence length="338" mass="39342">MENLHVEIEKLSGSEAKSLLVNILYRIEFLKQEAGSQSYTVTELLELSQEVRQELQKEKKFEGANKAVHLICGESSAGSLRIGLHYENKIIGFPDFFTVGPLWDLHTEEGRVKRYDWLVNNINYDMDYLEEEYCNRISKTIDQINAIPSSLPIILWTATNSDEQIALRYFLYLLREKKNCMYVINTTKAFQAIYSTKSPQVDLRHSGEVAPEQFEEIYTTKLGEPLTAEKRRELENEWLLLSKQRGNLRVIEKETIQNVHDDYFDSLIIDFVQELHSQYGKTDFILTAKVIGEILFRSPHLINDGYLEYRIRCLVLKGLFEIKGIPKSMRHYSVRLSS</sequence>
<dbReference type="AlphaFoldDB" id="E7RD27"/>
<gene>
    <name evidence="3" type="ORF">GPDM_01775</name>
</gene>
<dbReference type="Pfam" id="PF08874">
    <property type="entry name" value="DUF1835"/>
    <property type="match status" value="1"/>
</dbReference>
<name>E7RD27_9BACL</name>
<dbReference type="EMBL" id="AEPB01000006">
    <property type="protein sequence ID" value="EGA91091.1"/>
    <property type="molecule type" value="Genomic_DNA"/>
</dbReference>
<comment type="caution">
    <text evidence="3">The sequence shown here is derived from an EMBL/GenBank/DDBJ whole genome shotgun (WGS) entry which is preliminary data.</text>
</comment>
<dbReference type="InterPro" id="IPR014973">
    <property type="entry name" value="DUF1835"/>
</dbReference>
<proteinExistence type="predicted"/>
<organism evidence="3 4">
    <name type="scientific">Planococcus donghaensis MPA1U2</name>
    <dbReference type="NCBI Taxonomy" id="933115"/>
    <lineage>
        <taxon>Bacteria</taxon>
        <taxon>Bacillati</taxon>
        <taxon>Bacillota</taxon>
        <taxon>Bacilli</taxon>
        <taxon>Bacillales</taxon>
        <taxon>Caryophanaceae</taxon>
        <taxon>Planococcus</taxon>
    </lineage>
</organism>
<evidence type="ECO:0000313" key="3">
    <source>
        <dbReference type="EMBL" id="EGA91091.1"/>
    </source>
</evidence>
<protein>
    <recommendedName>
        <fullName evidence="5">DUF1835 domain-containing protein</fullName>
    </recommendedName>
</protein>
<feature type="domain" description="DUF1835" evidence="1">
    <location>
        <begin position="68"/>
        <end position="186"/>
    </location>
</feature>
<evidence type="ECO:0000259" key="2">
    <source>
        <dbReference type="Pfam" id="PF12395"/>
    </source>
</evidence>
<feature type="domain" description="DUF3658" evidence="2">
    <location>
        <begin position="221"/>
        <end position="332"/>
    </location>
</feature>
<reference evidence="3 4" key="1">
    <citation type="journal article" date="2011" name="J. Bacteriol.">
        <title>The Draft Genome of Planococcus donghaensis MPA1U2 Reveals Nonsporulation Pathways Controlled by a Conserved Spo0A Regulon.</title>
        <authorList>
            <person name="Pearson M.D."/>
            <person name="Noller H.F."/>
        </authorList>
    </citation>
    <scope>NUCLEOTIDE SEQUENCE [LARGE SCALE GENOMIC DNA]</scope>
    <source>
        <strain evidence="3 4">MPA1U2</strain>
    </source>
</reference>